<protein>
    <recommendedName>
        <fullName evidence="5">RxLR effector protein</fullName>
    </recommendedName>
</protein>
<feature type="compositionally biased region" description="Basic and acidic residues" evidence="6">
    <location>
        <begin position="46"/>
        <end position="56"/>
    </location>
</feature>
<comment type="function">
    <text evidence="5">Effector that suppresses plant defense responses during pathogen infection.</text>
</comment>
<evidence type="ECO:0000256" key="1">
    <source>
        <dbReference type="ARBA" id="ARBA00004613"/>
    </source>
</evidence>
<dbReference type="GO" id="GO:0005576">
    <property type="term" value="C:extracellular region"/>
    <property type="evidence" value="ECO:0007669"/>
    <property type="project" value="UniProtKB-SubCell"/>
</dbReference>
<keyword evidence="8" id="KW-1185">Reference proteome</keyword>
<feature type="chain" id="PRO_5028505805" description="RxLR effector protein" evidence="5">
    <location>
        <begin position="22"/>
        <end position="141"/>
    </location>
</feature>
<comment type="domain">
    <text evidence="5">The RxLR-dEER motif acts to carry the protein into the host cell cytoplasm through binding to cell surface phosphatidylinositol-3-phosphate.</text>
</comment>
<dbReference type="OrthoDB" id="125999at2759"/>
<keyword evidence="3 5" id="KW-0964">Secreted</keyword>
<evidence type="ECO:0000256" key="2">
    <source>
        <dbReference type="ARBA" id="ARBA00010400"/>
    </source>
</evidence>
<reference evidence="8" key="1">
    <citation type="submission" date="2017-03" db="EMBL/GenBank/DDBJ databases">
        <title>Phytopthora megakarya and P. palmivora, two closely related causual agents of cacao black pod achieved similar genome size and gene model numbers by different mechanisms.</title>
        <authorList>
            <person name="Ali S."/>
            <person name="Shao J."/>
            <person name="Larry D.J."/>
            <person name="Kronmiller B."/>
            <person name="Shen D."/>
            <person name="Strem M.D."/>
            <person name="Melnick R.L."/>
            <person name="Guiltinan M.J."/>
            <person name="Tyler B.M."/>
            <person name="Meinhardt L.W."/>
            <person name="Bailey B.A."/>
        </authorList>
    </citation>
    <scope>NUCLEOTIDE SEQUENCE [LARGE SCALE GENOMIC DNA]</scope>
    <source>
        <strain evidence="8">zdho120</strain>
    </source>
</reference>
<sequence>MRFSFAILLVAATFLASGSEAIVSVHATAISTMASPDLAATGPSVSEKRTLRYRVETEEEEKNDDEEERKNGANIFTADKLKLMVGAVNRAERGDNGGLAGLYRRFSRWDRESYNSYNLPSILKDPKYDKLRQKYHSWLYN</sequence>
<evidence type="ECO:0000313" key="7">
    <source>
        <dbReference type="EMBL" id="OWZ02945.1"/>
    </source>
</evidence>
<organism evidence="7 8">
    <name type="scientific">Phytophthora megakarya</name>
    <dbReference type="NCBI Taxonomy" id="4795"/>
    <lineage>
        <taxon>Eukaryota</taxon>
        <taxon>Sar</taxon>
        <taxon>Stramenopiles</taxon>
        <taxon>Oomycota</taxon>
        <taxon>Peronosporomycetes</taxon>
        <taxon>Peronosporales</taxon>
        <taxon>Peronosporaceae</taxon>
        <taxon>Phytophthora</taxon>
    </lineage>
</organism>
<proteinExistence type="inferred from homology"/>
<feature type="compositionally biased region" description="Acidic residues" evidence="6">
    <location>
        <begin position="57"/>
        <end position="67"/>
    </location>
</feature>
<evidence type="ECO:0000256" key="4">
    <source>
        <dbReference type="ARBA" id="ARBA00022729"/>
    </source>
</evidence>
<dbReference type="Proteomes" id="UP000198211">
    <property type="component" value="Unassembled WGS sequence"/>
</dbReference>
<evidence type="ECO:0000256" key="3">
    <source>
        <dbReference type="ARBA" id="ARBA00022525"/>
    </source>
</evidence>
<comment type="subcellular location">
    <subcellularLocation>
        <location evidence="1 5">Secreted</location>
    </subcellularLocation>
</comment>
<feature type="region of interest" description="Disordered" evidence="6">
    <location>
        <begin position="37"/>
        <end position="71"/>
    </location>
</feature>
<keyword evidence="4 5" id="KW-0732">Signal</keyword>
<name>A0A225VC42_9STRA</name>
<accession>A0A225VC42</accession>
<evidence type="ECO:0000256" key="5">
    <source>
        <dbReference type="RuleBase" id="RU367124"/>
    </source>
</evidence>
<dbReference type="EMBL" id="NBNE01005836">
    <property type="protein sequence ID" value="OWZ02945.1"/>
    <property type="molecule type" value="Genomic_DNA"/>
</dbReference>
<evidence type="ECO:0000256" key="6">
    <source>
        <dbReference type="SAM" id="MobiDB-lite"/>
    </source>
</evidence>
<evidence type="ECO:0000313" key="8">
    <source>
        <dbReference type="Proteomes" id="UP000198211"/>
    </source>
</evidence>
<dbReference type="AlphaFoldDB" id="A0A225VC42"/>
<feature type="signal peptide" evidence="5">
    <location>
        <begin position="1"/>
        <end position="21"/>
    </location>
</feature>
<comment type="similarity">
    <text evidence="2 5">Belongs to the RxLR effector family.</text>
</comment>
<dbReference type="Pfam" id="PF16810">
    <property type="entry name" value="RXLR"/>
    <property type="match status" value="1"/>
</dbReference>
<dbReference type="InterPro" id="IPR031825">
    <property type="entry name" value="RXLR"/>
</dbReference>
<comment type="caution">
    <text evidence="7">The sequence shown here is derived from an EMBL/GenBank/DDBJ whole genome shotgun (WGS) entry which is preliminary data.</text>
</comment>
<gene>
    <name evidence="7" type="ORF">PHMEG_00025407</name>
</gene>